<dbReference type="InterPro" id="IPR000649">
    <property type="entry name" value="IF-2B-related"/>
</dbReference>
<reference evidence="8" key="1">
    <citation type="submission" date="2016-02" db="EMBL/GenBank/DDBJ databases">
        <title>Draft genome sequence of Microdochium bolleyi, a fungal endophyte of beachgrass.</title>
        <authorList>
            <consortium name="DOE Joint Genome Institute"/>
            <person name="David A.S."/>
            <person name="May G."/>
            <person name="Haridas S."/>
            <person name="Lim J."/>
            <person name="Wang M."/>
            <person name="Labutti K."/>
            <person name="Lipzen A."/>
            <person name="Barry K."/>
            <person name="Grigoriev I.V."/>
        </authorList>
    </citation>
    <scope>NUCLEOTIDE SEQUENCE [LARGE SCALE GENOMIC DNA]</scope>
    <source>
        <strain evidence="8">J235TASD1</strain>
    </source>
</reference>
<dbReference type="Proteomes" id="UP000070501">
    <property type="component" value="Unassembled WGS sequence"/>
</dbReference>
<dbReference type="AlphaFoldDB" id="A0A136J348"/>
<dbReference type="HAMAP" id="MF_01678">
    <property type="entry name" value="Salvage_MtnA"/>
    <property type="match status" value="1"/>
</dbReference>
<dbReference type="PANTHER" id="PTHR43475">
    <property type="entry name" value="METHYLTHIORIBOSE-1-PHOSPHATE ISOMERASE"/>
    <property type="match status" value="1"/>
</dbReference>
<comment type="function">
    <text evidence="6">Catalyzes the interconversion of methylthioribose-1-phosphate (MTR-1-P) into methylthioribulose-1-phosphate (MTRu-1-P).</text>
</comment>
<dbReference type="NCBIfam" id="NF004326">
    <property type="entry name" value="PRK05720.1"/>
    <property type="match status" value="1"/>
</dbReference>
<comment type="similarity">
    <text evidence="6">Belongs to the eIF-2B alpha/beta/delta subunits family. MtnA subfamily.</text>
</comment>
<dbReference type="Gene3D" id="3.40.50.10470">
    <property type="entry name" value="Translation initiation factor eif-2b, domain 2"/>
    <property type="match status" value="1"/>
</dbReference>
<keyword evidence="7" id="KW-0648">Protein biosynthesis</keyword>
<dbReference type="UniPathway" id="UPA00904">
    <property type="reaction ID" value="UER00874"/>
</dbReference>
<comment type="catalytic activity">
    <reaction evidence="6">
        <text>5-(methylsulfanyl)-alpha-D-ribose 1-phosphate = 5-(methylsulfanyl)-D-ribulose 1-phosphate</text>
        <dbReference type="Rhea" id="RHEA:19989"/>
        <dbReference type="ChEBI" id="CHEBI:58533"/>
        <dbReference type="ChEBI" id="CHEBI:58548"/>
        <dbReference type="EC" id="5.3.1.23"/>
    </reaction>
</comment>
<dbReference type="NCBIfam" id="TIGR00524">
    <property type="entry name" value="eIF-2B_rel"/>
    <property type="match status" value="1"/>
</dbReference>
<dbReference type="GO" id="GO:0046523">
    <property type="term" value="F:S-methyl-5-thioribose-1-phosphate isomerase activity"/>
    <property type="evidence" value="ECO:0007669"/>
    <property type="project" value="UniProtKB-UniRule"/>
</dbReference>
<dbReference type="Pfam" id="PF01008">
    <property type="entry name" value="IF-2B"/>
    <property type="match status" value="1"/>
</dbReference>
<dbReference type="FunFam" id="3.40.50.10470:FF:000003">
    <property type="entry name" value="Methylthioribose-1-phosphate isomerase"/>
    <property type="match status" value="1"/>
</dbReference>
<evidence type="ECO:0000256" key="1">
    <source>
        <dbReference type="ARBA" id="ARBA00022490"/>
    </source>
</evidence>
<dbReference type="GO" id="GO:0019509">
    <property type="term" value="P:L-methionine salvage from methylthioadenosine"/>
    <property type="evidence" value="ECO:0007669"/>
    <property type="project" value="UniProtKB-UniRule"/>
</dbReference>
<sequence length="388" mass="41516">MSGLQAIRYSRGKLEVLDQLRLPHEHHYDLVSTAEEAFDCIKSMRVRGAPAIAIVAALAHAVELQNGSCNATSGEETVSYIDSRLDYLFLSRPTAVDLGNAITSLKAVIREHSSEGKDGIVAAYIAAAEEIFRKDTETNLLIGEHGAKWLMANAPIKSADDKVSVLTHCNTGSLATSGHGTALGIIRSLFAGGDLRHAFCTETRPYNQGSRLTAFELVYEGIPATLITDSMAGALFATRKQESSIAAVIVGADRVVRNGDTANKIGTYALAVLARHHGIKFIVAAPTTSIDLQTETGSAIKIEQRKPEELTQITGAVVGADGKVDISRSERVAIAHQDVGVWNPAFDVTPAELIDAVVTEKGVVEKGPSGVFDFREIMPERWAAVVKS</sequence>
<comment type="pathway">
    <text evidence="6">Amino-acid biosynthesis; L-methionine biosynthesis via salvage pathway; L-methionine from S-methyl-5-thio-alpha-D-ribose 1-phosphate: step 1/6.</text>
</comment>
<evidence type="ECO:0000256" key="2">
    <source>
        <dbReference type="ARBA" id="ARBA00022605"/>
    </source>
</evidence>
<organism evidence="7 8">
    <name type="scientific">Microdochium bolleyi</name>
    <dbReference type="NCBI Taxonomy" id="196109"/>
    <lineage>
        <taxon>Eukaryota</taxon>
        <taxon>Fungi</taxon>
        <taxon>Dikarya</taxon>
        <taxon>Ascomycota</taxon>
        <taxon>Pezizomycotina</taxon>
        <taxon>Sordariomycetes</taxon>
        <taxon>Xylariomycetidae</taxon>
        <taxon>Xylariales</taxon>
        <taxon>Microdochiaceae</taxon>
        <taxon>Microdochium</taxon>
    </lineage>
</organism>
<dbReference type="NCBIfam" id="TIGR00512">
    <property type="entry name" value="salvage_mtnA"/>
    <property type="match status" value="1"/>
</dbReference>
<dbReference type="GO" id="GO:0003743">
    <property type="term" value="F:translation initiation factor activity"/>
    <property type="evidence" value="ECO:0007669"/>
    <property type="project" value="UniProtKB-KW"/>
</dbReference>
<keyword evidence="4 6" id="KW-0413">Isomerase</keyword>
<dbReference type="InterPro" id="IPR042529">
    <property type="entry name" value="IF_2B-like_C"/>
</dbReference>
<dbReference type="InterPro" id="IPR011559">
    <property type="entry name" value="Initiation_fac_2B_a/b/d"/>
</dbReference>
<dbReference type="InterPro" id="IPR005251">
    <property type="entry name" value="IF-M1Pi"/>
</dbReference>
<evidence type="ECO:0000313" key="7">
    <source>
        <dbReference type="EMBL" id="KXJ91534.1"/>
    </source>
</evidence>
<accession>A0A136J348</accession>
<dbReference type="GO" id="GO:0005634">
    <property type="term" value="C:nucleus"/>
    <property type="evidence" value="ECO:0007669"/>
    <property type="project" value="UniProtKB-SubCell"/>
</dbReference>
<dbReference type="FunCoup" id="A0A136J348">
    <property type="interactions" value="718"/>
</dbReference>
<dbReference type="SUPFAM" id="SSF100950">
    <property type="entry name" value="NagB/RpiA/CoA transferase-like"/>
    <property type="match status" value="1"/>
</dbReference>
<dbReference type="PANTHER" id="PTHR43475:SF1">
    <property type="entry name" value="METHYLTHIORIBOSE-1-PHOSPHATE ISOMERASE"/>
    <property type="match status" value="1"/>
</dbReference>
<evidence type="ECO:0000256" key="4">
    <source>
        <dbReference type="ARBA" id="ARBA00023235"/>
    </source>
</evidence>
<dbReference type="STRING" id="196109.A0A136J348"/>
<dbReference type="GO" id="GO:0005737">
    <property type="term" value="C:cytoplasm"/>
    <property type="evidence" value="ECO:0007669"/>
    <property type="project" value="UniProtKB-SubCell"/>
</dbReference>
<evidence type="ECO:0000256" key="3">
    <source>
        <dbReference type="ARBA" id="ARBA00023167"/>
    </source>
</evidence>
<keyword evidence="3 6" id="KW-0486">Methionine biosynthesis</keyword>
<dbReference type="InterPro" id="IPR027363">
    <property type="entry name" value="M1Pi_N"/>
</dbReference>
<keyword evidence="1 6" id="KW-0963">Cytoplasm</keyword>
<dbReference type="FunFam" id="1.20.120.420:FF:000003">
    <property type="entry name" value="Methylthioribose-1-phosphate isomerase"/>
    <property type="match status" value="1"/>
</dbReference>
<evidence type="ECO:0000256" key="6">
    <source>
        <dbReference type="HAMAP-Rule" id="MF_03119"/>
    </source>
</evidence>
<keyword evidence="2 6" id="KW-0028">Amino-acid biosynthesis</keyword>
<feature type="site" description="Transition state stabilizer" evidence="6">
    <location>
        <position position="169"/>
    </location>
</feature>
<dbReference type="InterPro" id="IPR037171">
    <property type="entry name" value="NagB/RpiA_transferase-like"/>
</dbReference>
<dbReference type="EC" id="5.3.1.23" evidence="6"/>
<comment type="subcellular location">
    <subcellularLocation>
        <location evidence="6">Cytoplasm</location>
    </subcellularLocation>
    <subcellularLocation>
        <location evidence="6">Nucleus</location>
    </subcellularLocation>
</comment>
<dbReference type="OrthoDB" id="2461at2759"/>
<dbReference type="Gene3D" id="1.20.120.420">
    <property type="entry name" value="translation initiation factor eif-2b, domain 1"/>
    <property type="match status" value="1"/>
</dbReference>
<dbReference type="EMBL" id="KQ964250">
    <property type="protein sequence ID" value="KXJ91534.1"/>
    <property type="molecule type" value="Genomic_DNA"/>
</dbReference>
<name>A0A136J348_9PEZI</name>
<keyword evidence="8" id="KW-1185">Reference proteome</keyword>
<keyword evidence="5 6" id="KW-0539">Nucleus</keyword>
<gene>
    <name evidence="6" type="primary">MRI1</name>
    <name evidence="7" type="ORF">Micbo1qcDRAFT_134969</name>
</gene>
<dbReference type="InParanoid" id="A0A136J348"/>
<proteinExistence type="inferred from homology"/>
<evidence type="ECO:0000313" key="8">
    <source>
        <dbReference type="Proteomes" id="UP000070501"/>
    </source>
</evidence>
<protein>
    <recommendedName>
        <fullName evidence="6">Methylthioribose-1-phosphate isomerase</fullName>
        <shortName evidence="6">M1Pi</shortName>
        <shortName evidence="6">MTR-1-P isomerase</shortName>
        <ecNumber evidence="6">5.3.1.23</ecNumber>
    </recommendedName>
    <alternativeName>
        <fullName evidence="6">S-methyl-5-thioribose-1-phosphate isomerase</fullName>
    </alternativeName>
    <alternativeName>
        <fullName evidence="6">Translation initiation factor eIF-2B subunit alpha/beta/delta-like protein</fullName>
    </alternativeName>
</protein>
<evidence type="ECO:0000256" key="5">
    <source>
        <dbReference type="ARBA" id="ARBA00023242"/>
    </source>
</evidence>
<feature type="active site" description="Proton donor" evidence="6">
    <location>
        <position position="253"/>
    </location>
</feature>
<keyword evidence="7" id="KW-0396">Initiation factor</keyword>